<organism evidence="1">
    <name type="scientific">marine metagenome</name>
    <dbReference type="NCBI Taxonomy" id="408172"/>
    <lineage>
        <taxon>unclassified sequences</taxon>
        <taxon>metagenomes</taxon>
        <taxon>ecological metagenomes</taxon>
    </lineage>
</organism>
<proteinExistence type="predicted"/>
<accession>A0A382T485</accession>
<dbReference type="EMBL" id="UINC01133826">
    <property type="protein sequence ID" value="SVD16980.1"/>
    <property type="molecule type" value="Genomic_DNA"/>
</dbReference>
<reference evidence="1" key="1">
    <citation type="submission" date="2018-05" db="EMBL/GenBank/DDBJ databases">
        <authorList>
            <person name="Lanie J.A."/>
            <person name="Ng W.-L."/>
            <person name="Kazmierczak K.M."/>
            <person name="Andrzejewski T.M."/>
            <person name="Davidsen T.M."/>
            <person name="Wayne K.J."/>
            <person name="Tettelin H."/>
            <person name="Glass J.I."/>
            <person name="Rusch D."/>
            <person name="Podicherti R."/>
            <person name="Tsui H.-C.T."/>
            <person name="Winkler M.E."/>
        </authorList>
    </citation>
    <scope>NUCLEOTIDE SEQUENCE</scope>
</reference>
<evidence type="ECO:0000313" key="1">
    <source>
        <dbReference type="EMBL" id="SVD16980.1"/>
    </source>
</evidence>
<protein>
    <submittedName>
        <fullName evidence="1">Uncharacterized protein</fullName>
    </submittedName>
</protein>
<sequence length="24" mass="2696">MGEQLLKKAEPVKLLIINCKSVLK</sequence>
<name>A0A382T485_9ZZZZ</name>
<dbReference type="AlphaFoldDB" id="A0A382T485"/>
<gene>
    <name evidence="1" type="ORF">METZ01_LOCUS369834</name>
</gene>